<accession>A0ABX0DGS3</accession>
<dbReference type="Pfam" id="PF03633">
    <property type="entry name" value="Glyco_hydro_65C"/>
    <property type="match status" value="1"/>
</dbReference>
<keyword evidence="3" id="KW-1185">Reference proteome</keyword>
<proteinExistence type="predicted"/>
<evidence type="ECO:0000313" key="2">
    <source>
        <dbReference type="EMBL" id="NGO41066.1"/>
    </source>
</evidence>
<reference evidence="2 3" key="1">
    <citation type="submission" date="2020-02" db="EMBL/GenBank/DDBJ databases">
        <title>Whole-genome analyses of novel actinobacteria.</title>
        <authorList>
            <person name="Sahin N."/>
            <person name="Tokatli A."/>
        </authorList>
    </citation>
    <scope>NUCLEOTIDE SEQUENCE [LARGE SCALE GENOMIC DNA]</scope>
    <source>
        <strain evidence="2 3">YC419</strain>
    </source>
</reference>
<evidence type="ECO:0000259" key="1">
    <source>
        <dbReference type="Pfam" id="PF03633"/>
    </source>
</evidence>
<sequence>MQVARRRARAGTLDFVQRGLTSRETRSGALWLDLVSLPELSSYGFALRYQGHWGVRLRLERELQIEVPSSDASPIDVRLQDCTVCLQPGETGRLVLSE</sequence>
<dbReference type="InterPro" id="IPR005194">
    <property type="entry name" value="Glyco_hydro_65_C"/>
</dbReference>
<dbReference type="EMBL" id="JAAKZX010000005">
    <property type="protein sequence ID" value="NGO41066.1"/>
    <property type="molecule type" value="Genomic_DNA"/>
</dbReference>
<dbReference type="Proteomes" id="UP001518140">
    <property type="component" value="Unassembled WGS sequence"/>
</dbReference>
<protein>
    <recommendedName>
        <fullName evidence="1">Glycoside hydrolase family 65 C-terminal domain-containing protein</fullName>
    </recommendedName>
</protein>
<evidence type="ECO:0000313" key="3">
    <source>
        <dbReference type="Proteomes" id="UP001518140"/>
    </source>
</evidence>
<comment type="caution">
    <text evidence="2">The sequence shown here is derived from an EMBL/GenBank/DDBJ whole genome shotgun (WGS) entry which is preliminary data.</text>
</comment>
<gene>
    <name evidence="2" type="ORF">G6048_02455</name>
</gene>
<feature type="domain" description="Glycoside hydrolase family 65 C-terminal" evidence="1">
    <location>
        <begin position="25"/>
        <end position="82"/>
    </location>
</feature>
<name>A0ABX0DGS3_9ACTN</name>
<organism evidence="2 3">
    <name type="scientific">Streptomyces ureilyticus</name>
    <dbReference type="NCBI Taxonomy" id="1775131"/>
    <lineage>
        <taxon>Bacteria</taxon>
        <taxon>Bacillati</taxon>
        <taxon>Actinomycetota</taxon>
        <taxon>Actinomycetes</taxon>
        <taxon>Kitasatosporales</taxon>
        <taxon>Streptomycetaceae</taxon>
        <taxon>Streptomyces</taxon>
    </lineage>
</organism>